<accession>A0A834MGJ1</accession>
<dbReference type="Proteomes" id="UP000625711">
    <property type="component" value="Unassembled WGS sequence"/>
</dbReference>
<comment type="caution">
    <text evidence="1">The sequence shown here is derived from an EMBL/GenBank/DDBJ whole genome shotgun (WGS) entry which is preliminary data.</text>
</comment>
<evidence type="ECO:0000313" key="2">
    <source>
        <dbReference type="Proteomes" id="UP000625711"/>
    </source>
</evidence>
<keyword evidence="2" id="KW-1185">Reference proteome</keyword>
<name>A0A834MGJ1_RHYFE</name>
<dbReference type="AlphaFoldDB" id="A0A834MGJ1"/>
<organism evidence="1 2">
    <name type="scientific">Rhynchophorus ferrugineus</name>
    <name type="common">Red palm weevil</name>
    <name type="synonym">Curculio ferrugineus</name>
    <dbReference type="NCBI Taxonomy" id="354439"/>
    <lineage>
        <taxon>Eukaryota</taxon>
        <taxon>Metazoa</taxon>
        <taxon>Ecdysozoa</taxon>
        <taxon>Arthropoda</taxon>
        <taxon>Hexapoda</taxon>
        <taxon>Insecta</taxon>
        <taxon>Pterygota</taxon>
        <taxon>Neoptera</taxon>
        <taxon>Endopterygota</taxon>
        <taxon>Coleoptera</taxon>
        <taxon>Polyphaga</taxon>
        <taxon>Cucujiformia</taxon>
        <taxon>Curculionidae</taxon>
        <taxon>Dryophthorinae</taxon>
        <taxon>Rhynchophorus</taxon>
    </lineage>
</organism>
<evidence type="ECO:0000313" key="1">
    <source>
        <dbReference type="EMBL" id="KAF7282688.1"/>
    </source>
</evidence>
<gene>
    <name evidence="1" type="ORF">GWI33_002155</name>
</gene>
<dbReference type="EMBL" id="JAACXV010000160">
    <property type="protein sequence ID" value="KAF7282688.1"/>
    <property type="molecule type" value="Genomic_DNA"/>
</dbReference>
<sequence>MRAFSGPVLPIDSDRFAVWESLVRKLLRSNLARGKNGKETFKSRSIEETLLKIDGADAEHAHNSDQSGSVQCLIKFNFHGVTD</sequence>
<proteinExistence type="predicted"/>
<protein>
    <submittedName>
        <fullName evidence="1">Uncharacterized protein</fullName>
    </submittedName>
</protein>
<reference evidence="1" key="1">
    <citation type="submission" date="2020-08" db="EMBL/GenBank/DDBJ databases">
        <title>Genome sequencing and assembly of the red palm weevil Rhynchophorus ferrugineus.</title>
        <authorList>
            <person name="Dias G.B."/>
            <person name="Bergman C.M."/>
            <person name="Manee M."/>
        </authorList>
    </citation>
    <scope>NUCLEOTIDE SEQUENCE</scope>
    <source>
        <strain evidence="1">AA-2017</strain>
        <tissue evidence="1">Whole larva</tissue>
    </source>
</reference>